<feature type="compositionally biased region" description="Basic and acidic residues" evidence="7">
    <location>
        <begin position="52"/>
        <end position="75"/>
    </location>
</feature>
<dbReference type="AlphaFoldDB" id="A0A913ZC11"/>
<evidence type="ECO:0000256" key="4">
    <source>
        <dbReference type="ARBA" id="ARBA00023034"/>
    </source>
</evidence>
<dbReference type="EnsemblMetazoa" id="XM_038192663.1">
    <property type="protein sequence ID" value="XP_038048591.1"/>
    <property type="gene ID" value="LOC119722507"/>
</dbReference>
<keyword evidence="5 6" id="KW-0472">Membrane</keyword>
<proteinExistence type="inferred from homology"/>
<organism evidence="9 10">
    <name type="scientific">Patiria miniata</name>
    <name type="common">Bat star</name>
    <name type="synonym">Asterina miniata</name>
    <dbReference type="NCBI Taxonomy" id="46514"/>
    <lineage>
        <taxon>Eukaryota</taxon>
        <taxon>Metazoa</taxon>
        <taxon>Echinodermata</taxon>
        <taxon>Eleutherozoa</taxon>
        <taxon>Asterozoa</taxon>
        <taxon>Asteroidea</taxon>
        <taxon>Valvatacea</taxon>
        <taxon>Valvatida</taxon>
        <taxon>Asterinidae</taxon>
        <taxon>Patiria</taxon>
    </lineage>
</organism>
<evidence type="ECO:0000313" key="9">
    <source>
        <dbReference type="EnsemblMetazoa" id="XP_038048591.1"/>
    </source>
</evidence>
<comment type="function">
    <text evidence="6">May act as a scaffolding protein within caveolar membranes. Interacts directly with G-protein alpha subunits and can functionally regulate their activity.</text>
</comment>
<dbReference type="GO" id="GO:0060090">
    <property type="term" value="F:molecular adaptor activity"/>
    <property type="evidence" value="ECO:0007669"/>
    <property type="project" value="TreeGrafter"/>
</dbReference>
<feature type="transmembrane region" description="Helical" evidence="8">
    <location>
        <begin position="169"/>
        <end position="191"/>
    </location>
</feature>
<dbReference type="GO" id="GO:0005901">
    <property type="term" value="C:caveola"/>
    <property type="evidence" value="ECO:0007669"/>
    <property type="project" value="UniProtKB-SubCell"/>
</dbReference>
<evidence type="ECO:0000256" key="5">
    <source>
        <dbReference type="ARBA" id="ARBA00023136"/>
    </source>
</evidence>
<keyword evidence="4 6" id="KW-0333">Golgi apparatus</keyword>
<evidence type="ECO:0000256" key="2">
    <source>
        <dbReference type="ARBA" id="ARBA00010988"/>
    </source>
</evidence>
<dbReference type="Pfam" id="PF01146">
    <property type="entry name" value="Caveolin"/>
    <property type="match status" value="1"/>
</dbReference>
<evidence type="ECO:0000256" key="6">
    <source>
        <dbReference type="RuleBase" id="RU000680"/>
    </source>
</evidence>
<dbReference type="InterPro" id="IPR001612">
    <property type="entry name" value="Caveolin"/>
</dbReference>
<feature type="transmembrane region" description="Helical" evidence="8">
    <location>
        <begin position="197"/>
        <end position="215"/>
    </location>
</feature>
<reference evidence="9" key="1">
    <citation type="submission" date="2022-11" db="UniProtKB">
        <authorList>
            <consortium name="EnsemblMetazoa"/>
        </authorList>
    </citation>
    <scope>IDENTIFICATION</scope>
</reference>
<dbReference type="GeneID" id="119722507"/>
<evidence type="ECO:0000256" key="7">
    <source>
        <dbReference type="SAM" id="MobiDB-lite"/>
    </source>
</evidence>
<dbReference type="RefSeq" id="XP_038048591.1">
    <property type="nucleotide sequence ID" value="XM_038192663.1"/>
</dbReference>
<protein>
    <recommendedName>
        <fullName evidence="6">Caveolin</fullName>
    </recommendedName>
</protein>
<dbReference type="GO" id="GO:0070836">
    <property type="term" value="P:caveola assembly"/>
    <property type="evidence" value="ECO:0007669"/>
    <property type="project" value="InterPro"/>
</dbReference>
<comment type="subcellular location">
    <subcellularLocation>
        <location evidence="1 6">Cell membrane</location>
        <topology evidence="1 6">Peripheral membrane protein</topology>
    </subcellularLocation>
    <subcellularLocation>
        <location evidence="6">Golgi apparatus membrane</location>
        <topology evidence="6">Peripheral membrane protein</topology>
    </subcellularLocation>
    <subcellularLocation>
        <location evidence="6">Membrane</location>
        <location evidence="6">Caveola</location>
        <topology evidence="6">Peripheral membrane protein</topology>
    </subcellularLocation>
</comment>
<accession>A0A913ZC11</accession>
<keyword evidence="3 6" id="KW-1003">Cell membrane</keyword>
<dbReference type="GO" id="GO:0000139">
    <property type="term" value="C:Golgi membrane"/>
    <property type="evidence" value="ECO:0007669"/>
    <property type="project" value="UniProtKB-SubCell"/>
</dbReference>
<keyword evidence="8" id="KW-1133">Transmembrane helix</keyword>
<name>A0A913ZC11_PATMI</name>
<dbReference type="PANTHER" id="PTHR10844">
    <property type="entry name" value="CAVEOLIN"/>
    <property type="match status" value="1"/>
</dbReference>
<dbReference type="OrthoDB" id="5917823at2759"/>
<dbReference type="OMA" id="RIWFEEV"/>
<dbReference type="Proteomes" id="UP000887568">
    <property type="component" value="Unplaced"/>
</dbReference>
<sequence>MDMMDIYVSPDDDEDVNVEPDTISTMSEKCNPHRVVWLKCKAKAEKALHIVKSPAREELPNPAHEHQPDNSKELQKAPLMSDQDAEHDRPPIRRENNLKVTISNEPQFEHTRVHMETVEQLDMRDRDPTDMNKHVRVWFEDVLAEPDGMHSFDRVWRYSFITFTFVKSWSYRICTLLCGIPFSVCWGVYFACLTFLHIWYVVPCIKSCLIVLHWASKLWTLLIRTFCDPCFESVARVFSNIQFTSYRQ</sequence>
<evidence type="ECO:0000256" key="8">
    <source>
        <dbReference type="SAM" id="Phobius"/>
    </source>
</evidence>
<evidence type="ECO:0000313" key="10">
    <source>
        <dbReference type="Proteomes" id="UP000887568"/>
    </source>
</evidence>
<comment type="similarity">
    <text evidence="2 6">Belongs to the caveolin family.</text>
</comment>
<keyword evidence="10" id="KW-1185">Reference proteome</keyword>
<keyword evidence="8" id="KW-0812">Transmembrane</keyword>
<evidence type="ECO:0000256" key="3">
    <source>
        <dbReference type="ARBA" id="ARBA00022475"/>
    </source>
</evidence>
<feature type="compositionally biased region" description="Basic and acidic residues" evidence="7">
    <location>
        <begin position="84"/>
        <end position="97"/>
    </location>
</feature>
<evidence type="ECO:0000256" key="1">
    <source>
        <dbReference type="ARBA" id="ARBA00004202"/>
    </source>
</evidence>
<feature type="region of interest" description="Disordered" evidence="7">
    <location>
        <begin position="52"/>
        <end position="98"/>
    </location>
</feature>
<dbReference type="PANTHER" id="PTHR10844:SF19">
    <property type="entry name" value="CAVEOLIN-2"/>
    <property type="match status" value="1"/>
</dbReference>